<feature type="signal peptide" evidence="3">
    <location>
        <begin position="1"/>
        <end position="24"/>
    </location>
</feature>
<dbReference type="GO" id="GO:0016788">
    <property type="term" value="F:hydrolase activity, acting on ester bonds"/>
    <property type="evidence" value="ECO:0007669"/>
    <property type="project" value="InterPro"/>
</dbReference>
<dbReference type="EMBL" id="SNXZ01000002">
    <property type="protein sequence ID" value="TDQ01134.1"/>
    <property type="molecule type" value="Genomic_DNA"/>
</dbReference>
<evidence type="ECO:0000256" key="2">
    <source>
        <dbReference type="PIRSR" id="PIRSR637460-2"/>
    </source>
</evidence>
<dbReference type="PANTHER" id="PTHR37981:SF1">
    <property type="entry name" value="SGNH HYDROLASE-TYPE ESTERASE DOMAIN-CONTAINING PROTEIN"/>
    <property type="match status" value="1"/>
</dbReference>
<dbReference type="Proteomes" id="UP000295444">
    <property type="component" value="Unassembled WGS sequence"/>
</dbReference>
<dbReference type="Gene3D" id="3.40.50.1110">
    <property type="entry name" value="SGNH hydrolase"/>
    <property type="match status" value="1"/>
</dbReference>
<dbReference type="GO" id="GO:0006629">
    <property type="term" value="P:lipid metabolic process"/>
    <property type="evidence" value="ECO:0007669"/>
    <property type="project" value="TreeGrafter"/>
</dbReference>
<evidence type="ECO:0000256" key="3">
    <source>
        <dbReference type="SAM" id="SignalP"/>
    </source>
</evidence>
<evidence type="ECO:0000259" key="4">
    <source>
        <dbReference type="Pfam" id="PF13472"/>
    </source>
</evidence>
<keyword evidence="5" id="KW-0378">Hydrolase</keyword>
<gene>
    <name evidence="5" type="ORF">EV186_1021001</name>
</gene>
<feature type="domain" description="SGNH hydrolase-type esterase" evidence="4">
    <location>
        <begin position="43"/>
        <end position="314"/>
    </location>
</feature>
<dbReference type="Pfam" id="PF13472">
    <property type="entry name" value="Lipase_GDSL_2"/>
    <property type="match status" value="1"/>
</dbReference>
<comment type="caution">
    <text evidence="5">The sequence shown here is derived from an EMBL/GenBank/DDBJ whole genome shotgun (WGS) entry which is preliminary data.</text>
</comment>
<accession>A0A4R6SH71</accession>
<dbReference type="SUPFAM" id="SSF52266">
    <property type="entry name" value="SGNH hydrolase"/>
    <property type="match status" value="1"/>
</dbReference>
<dbReference type="RefSeq" id="WP_133849747.1">
    <property type="nucleotide sequence ID" value="NZ_SNXZ01000002.1"/>
</dbReference>
<dbReference type="AlphaFoldDB" id="A0A4R6SH71"/>
<proteinExistence type="predicted"/>
<feature type="active site" evidence="1">
    <location>
        <position position="308"/>
    </location>
</feature>
<protein>
    <submittedName>
        <fullName evidence="5">GDSL-like lipase/acylhydrolase family protein</fullName>
    </submittedName>
</protein>
<keyword evidence="2" id="KW-1015">Disulfide bond</keyword>
<feature type="disulfide bond" evidence="2">
    <location>
        <begin position="146"/>
        <end position="158"/>
    </location>
</feature>
<evidence type="ECO:0000313" key="6">
    <source>
        <dbReference type="Proteomes" id="UP000295444"/>
    </source>
</evidence>
<feature type="chain" id="PRO_5039386253" evidence="3">
    <location>
        <begin position="25"/>
        <end position="352"/>
    </location>
</feature>
<keyword evidence="6" id="KW-1185">Reference proteome</keyword>
<dbReference type="OrthoDB" id="3498399at2"/>
<evidence type="ECO:0000256" key="1">
    <source>
        <dbReference type="PIRSR" id="PIRSR637460-1"/>
    </source>
</evidence>
<dbReference type="InterPro" id="IPR013830">
    <property type="entry name" value="SGNH_hydro"/>
</dbReference>
<feature type="disulfide bond" evidence="2">
    <location>
        <begin position="68"/>
        <end position="90"/>
    </location>
</feature>
<sequence>MSRKVPRKALGAALAFVLAGAALAVVPSIASASDDRQTAVVSLGDSAISGEGAGNYESGTEGENGDWCHRSANALVHQTQLADKTINLACSGADSANVSLDDTTHYTEGSQARRLIDVARQYRVTTVILQDGANDDPQFADTILDCIERWLNPFGSGCAKHLRTDWPQRLAAMQPKVTHAVNDIKEAMRQAGYADGSYTFVLTSYASPVTEHMDSVLHGPQGCPLRLDDAKYGRTEAVPQFADALHQVANNTGIKFIDFSRATEGHEACSGGSDKSSEWQNRITVDPWAWVHGGLDAIGIHMAQQSFHPNALGHSQLGRCVTEFVQSGSQSGQCLAGSDGNLHATVSAAANS</sequence>
<keyword evidence="3" id="KW-0732">Signal</keyword>
<name>A0A4R6SH71_LABRH</name>
<reference evidence="5 6" key="1">
    <citation type="submission" date="2019-03" db="EMBL/GenBank/DDBJ databases">
        <title>Genomic Encyclopedia of Type Strains, Phase IV (KMG-IV): sequencing the most valuable type-strain genomes for metagenomic binning, comparative biology and taxonomic classification.</title>
        <authorList>
            <person name="Goeker M."/>
        </authorList>
    </citation>
    <scope>NUCLEOTIDE SEQUENCE [LARGE SCALE GENOMIC DNA]</scope>
    <source>
        <strain evidence="5 6">DSM 45361</strain>
    </source>
</reference>
<feature type="active site" description="Nucleophile" evidence="1">
    <location>
        <position position="46"/>
    </location>
</feature>
<organism evidence="5 6">
    <name type="scientific">Labedaea rhizosphaerae</name>
    <dbReference type="NCBI Taxonomy" id="598644"/>
    <lineage>
        <taxon>Bacteria</taxon>
        <taxon>Bacillati</taxon>
        <taxon>Actinomycetota</taxon>
        <taxon>Actinomycetes</taxon>
        <taxon>Pseudonocardiales</taxon>
        <taxon>Pseudonocardiaceae</taxon>
        <taxon>Labedaea</taxon>
    </lineage>
</organism>
<evidence type="ECO:0000313" key="5">
    <source>
        <dbReference type="EMBL" id="TDQ01134.1"/>
    </source>
</evidence>
<dbReference type="InterPro" id="IPR036514">
    <property type="entry name" value="SGNH_hydro_sf"/>
</dbReference>
<dbReference type="InterPro" id="IPR037460">
    <property type="entry name" value="SEST-like"/>
</dbReference>
<dbReference type="PANTHER" id="PTHR37981">
    <property type="entry name" value="LIPASE 2"/>
    <property type="match status" value="1"/>
</dbReference>